<keyword evidence="2" id="KW-0479">Metal-binding</keyword>
<dbReference type="Proteomes" id="UP000189703">
    <property type="component" value="Unplaced"/>
</dbReference>
<feature type="compositionally biased region" description="Basic and acidic residues" evidence="5">
    <location>
        <begin position="140"/>
        <end position="158"/>
    </location>
</feature>
<evidence type="ECO:0000256" key="1">
    <source>
        <dbReference type="ARBA" id="ARBA00022481"/>
    </source>
</evidence>
<keyword evidence="1" id="KW-0488">Methylation</keyword>
<dbReference type="PANTHER" id="PTHR45868:SF14">
    <property type="entry name" value="OS08G0205500 PROTEIN"/>
    <property type="match status" value="1"/>
</dbReference>
<gene>
    <name evidence="7" type="primary">LOC104591925</name>
</gene>
<accession>A0A1U7ZMX9</accession>
<reference evidence="7" key="1">
    <citation type="submission" date="2025-08" db="UniProtKB">
        <authorList>
            <consortium name="RefSeq"/>
        </authorList>
    </citation>
    <scope>IDENTIFICATION</scope>
</reference>
<feature type="compositionally biased region" description="Low complexity" evidence="5">
    <location>
        <begin position="127"/>
        <end position="137"/>
    </location>
</feature>
<dbReference type="AlphaFoldDB" id="A0A1U7ZMX9"/>
<dbReference type="PROSITE" id="PS50846">
    <property type="entry name" value="HMA_2"/>
    <property type="match status" value="1"/>
</dbReference>
<dbReference type="OMA" id="DENTMGC"/>
<dbReference type="Gene3D" id="3.30.70.100">
    <property type="match status" value="1"/>
</dbReference>
<keyword evidence="3" id="KW-0449">Lipoprotein</keyword>
<dbReference type="PANTHER" id="PTHR45868">
    <property type="entry name" value="HEAVY METAL-ASSOCIATED ISOPRENYLATED PLANT PROTEIN 33-RELATED"/>
    <property type="match status" value="1"/>
</dbReference>
<proteinExistence type="inferred from homology"/>
<dbReference type="eggNOG" id="KOG1603">
    <property type="taxonomic scope" value="Eukaryota"/>
</dbReference>
<dbReference type="GO" id="GO:0046872">
    <property type="term" value="F:metal ion binding"/>
    <property type="evidence" value="ECO:0007669"/>
    <property type="project" value="UniProtKB-KW"/>
</dbReference>
<evidence type="ECO:0000256" key="3">
    <source>
        <dbReference type="ARBA" id="ARBA00023289"/>
    </source>
</evidence>
<evidence type="ECO:0000313" key="6">
    <source>
        <dbReference type="Proteomes" id="UP000189703"/>
    </source>
</evidence>
<dbReference type="InterPro" id="IPR017969">
    <property type="entry name" value="Heavy-metal-associated_CS"/>
</dbReference>
<evidence type="ECO:0000256" key="5">
    <source>
        <dbReference type="SAM" id="MobiDB-lite"/>
    </source>
</evidence>
<organism evidence="6 7">
    <name type="scientific">Nelumbo nucifera</name>
    <name type="common">Sacred lotus</name>
    <dbReference type="NCBI Taxonomy" id="4432"/>
    <lineage>
        <taxon>Eukaryota</taxon>
        <taxon>Viridiplantae</taxon>
        <taxon>Streptophyta</taxon>
        <taxon>Embryophyta</taxon>
        <taxon>Tracheophyta</taxon>
        <taxon>Spermatophyta</taxon>
        <taxon>Magnoliopsida</taxon>
        <taxon>Proteales</taxon>
        <taxon>Nelumbonaceae</taxon>
        <taxon>Nelumbo</taxon>
    </lineage>
</organism>
<name>A0A1U7ZMX9_NELNU</name>
<sequence length="274" mass="29858">MAKEVELKKVELKVSVICCEGCKRKVKKVLQSIEGVLKTEIDSSQPKVTVLGNVDPQILVKKLLKAGKQAEIWVSENGKTEKEKKQVETTAKLEKSKDGDHGGIKSGGCEQGKCANSSDLSEKVKENSNGISSSSNNKGPKKDQKERDDNGGGQEVRKNINPSPPPAEVMNYATTPSTRVNCCGMKASMVHDSSNHTRCCYMVDPSAIPALPLPPYYTISGPAAVALHHQRHYCYCEHPLPSSQAQLPQQMLPVPVTRVGDYFSDENTVGCYVM</sequence>
<comment type="similarity">
    <text evidence="4">Belongs to the HIPP family.</text>
</comment>
<keyword evidence="6" id="KW-1185">Reference proteome</keyword>
<evidence type="ECO:0000256" key="2">
    <source>
        <dbReference type="ARBA" id="ARBA00022723"/>
    </source>
</evidence>
<dbReference type="CDD" id="cd00371">
    <property type="entry name" value="HMA"/>
    <property type="match status" value="1"/>
</dbReference>
<protein>
    <submittedName>
        <fullName evidence="7">Uncharacterized protein LOC104591925</fullName>
    </submittedName>
</protein>
<dbReference type="RefSeq" id="XP_010249381.1">
    <property type="nucleotide sequence ID" value="XM_010251079.2"/>
</dbReference>
<dbReference type="SUPFAM" id="SSF55008">
    <property type="entry name" value="HMA, heavy metal-associated domain"/>
    <property type="match status" value="1"/>
</dbReference>
<feature type="compositionally biased region" description="Basic and acidic residues" evidence="5">
    <location>
        <begin position="78"/>
        <end position="103"/>
    </location>
</feature>
<dbReference type="GeneID" id="104591925"/>
<dbReference type="OrthoDB" id="689350at2759"/>
<dbReference type="Pfam" id="PF00403">
    <property type="entry name" value="HMA"/>
    <property type="match status" value="1"/>
</dbReference>
<dbReference type="InterPro" id="IPR006121">
    <property type="entry name" value="HMA_dom"/>
</dbReference>
<evidence type="ECO:0000313" key="7">
    <source>
        <dbReference type="RefSeq" id="XP_010249381.1"/>
    </source>
</evidence>
<evidence type="ECO:0000256" key="4">
    <source>
        <dbReference type="ARBA" id="ARBA00024045"/>
    </source>
</evidence>
<keyword evidence="3" id="KW-0636">Prenylation</keyword>
<feature type="region of interest" description="Disordered" evidence="5">
    <location>
        <begin position="78"/>
        <end position="169"/>
    </location>
</feature>
<dbReference type="InterPro" id="IPR036163">
    <property type="entry name" value="HMA_dom_sf"/>
</dbReference>
<dbReference type="KEGG" id="nnu:104591925"/>
<dbReference type="PROSITE" id="PS01047">
    <property type="entry name" value="HMA_1"/>
    <property type="match status" value="1"/>
</dbReference>